<keyword evidence="2" id="KW-1185">Reference proteome</keyword>
<comment type="caution">
    <text evidence="1">The sequence shown here is derived from an EMBL/GenBank/DDBJ whole genome shotgun (WGS) entry which is preliminary data.</text>
</comment>
<reference evidence="1" key="3">
    <citation type="submission" date="2023-05" db="EMBL/GenBank/DDBJ databases">
        <authorList>
            <person name="Smith C.H."/>
        </authorList>
    </citation>
    <scope>NUCLEOTIDE SEQUENCE</scope>
    <source>
        <strain evidence="1">CHS0354</strain>
        <tissue evidence="1">Mantle</tissue>
    </source>
</reference>
<reference evidence="1" key="1">
    <citation type="journal article" date="2021" name="Genome Biol. Evol.">
        <title>A High-Quality Reference Genome for a Parasitic Bivalve with Doubly Uniparental Inheritance (Bivalvia: Unionida).</title>
        <authorList>
            <person name="Smith C.H."/>
        </authorList>
    </citation>
    <scope>NUCLEOTIDE SEQUENCE</scope>
    <source>
        <strain evidence="1">CHS0354</strain>
    </source>
</reference>
<dbReference type="AlphaFoldDB" id="A0AAE0TFD4"/>
<dbReference type="EMBL" id="JAEAOA010001329">
    <property type="protein sequence ID" value="KAK3608920.1"/>
    <property type="molecule type" value="Genomic_DNA"/>
</dbReference>
<organism evidence="1 2">
    <name type="scientific">Potamilus streckersoni</name>
    <dbReference type="NCBI Taxonomy" id="2493646"/>
    <lineage>
        <taxon>Eukaryota</taxon>
        <taxon>Metazoa</taxon>
        <taxon>Spiralia</taxon>
        <taxon>Lophotrochozoa</taxon>
        <taxon>Mollusca</taxon>
        <taxon>Bivalvia</taxon>
        <taxon>Autobranchia</taxon>
        <taxon>Heteroconchia</taxon>
        <taxon>Palaeoheterodonta</taxon>
        <taxon>Unionida</taxon>
        <taxon>Unionoidea</taxon>
        <taxon>Unionidae</taxon>
        <taxon>Ambleminae</taxon>
        <taxon>Lampsilini</taxon>
        <taxon>Potamilus</taxon>
    </lineage>
</organism>
<name>A0AAE0TFD4_9BIVA</name>
<gene>
    <name evidence="1" type="ORF">CHS0354_021854</name>
</gene>
<protein>
    <submittedName>
        <fullName evidence="1">Uncharacterized protein</fullName>
    </submittedName>
</protein>
<sequence>MNLSGILEKAEIKNSTPRAKVPFLKGESLFFREITRIIATDVREGGPKKHCFAPHRALGVVMKSGYLVD</sequence>
<reference evidence="1" key="2">
    <citation type="journal article" date="2021" name="Genome Biol. Evol.">
        <title>Developing a high-quality reference genome for a parasitic bivalve with doubly uniparental inheritance (Bivalvia: Unionida).</title>
        <authorList>
            <person name="Smith C.H."/>
        </authorList>
    </citation>
    <scope>NUCLEOTIDE SEQUENCE</scope>
    <source>
        <strain evidence="1">CHS0354</strain>
        <tissue evidence="1">Mantle</tissue>
    </source>
</reference>
<proteinExistence type="predicted"/>
<evidence type="ECO:0000313" key="2">
    <source>
        <dbReference type="Proteomes" id="UP001195483"/>
    </source>
</evidence>
<dbReference type="Proteomes" id="UP001195483">
    <property type="component" value="Unassembled WGS sequence"/>
</dbReference>
<evidence type="ECO:0000313" key="1">
    <source>
        <dbReference type="EMBL" id="KAK3608920.1"/>
    </source>
</evidence>
<accession>A0AAE0TFD4</accession>